<feature type="transmembrane region" description="Helical" evidence="1">
    <location>
        <begin position="12"/>
        <end position="36"/>
    </location>
</feature>
<feature type="transmembrane region" description="Helical" evidence="1">
    <location>
        <begin position="56"/>
        <end position="82"/>
    </location>
</feature>
<gene>
    <name evidence="2" type="ORF">RWH44_09775</name>
</gene>
<evidence type="ECO:0000256" key="1">
    <source>
        <dbReference type="SAM" id="Phobius"/>
    </source>
</evidence>
<keyword evidence="1" id="KW-1133">Transmembrane helix</keyword>
<accession>A0ABU3SME5</accession>
<comment type="caution">
    <text evidence="2">The sequence shown here is derived from an EMBL/GenBank/DDBJ whole genome shotgun (WGS) entry which is preliminary data.</text>
</comment>
<evidence type="ECO:0000313" key="3">
    <source>
        <dbReference type="Proteomes" id="UP001261125"/>
    </source>
</evidence>
<evidence type="ECO:0000313" key="2">
    <source>
        <dbReference type="EMBL" id="MDU0345992.1"/>
    </source>
</evidence>
<name>A0ABU3SME5_9MICO</name>
<dbReference type="RefSeq" id="WP_316004430.1">
    <property type="nucleotide sequence ID" value="NZ_JAWDIT010000003.1"/>
</dbReference>
<dbReference type="EMBL" id="JAWDIT010000003">
    <property type="protein sequence ID" value="MDU0345992.1"/>
    <property type="molecule type" value="Genomic_DNA"/>
</dbReference>
<keyword evidence="1" id="KW-0472">Membrane</keyword>
<reference evidence="2 3" key="1">
    <citation type="submission" date="2023-09" db="EMBL/GenBank/DDBJ databases">
        <title>Microbacterium fusihabitans sp. nov., Microbacterium phycihabitans sp. nov., and Microbacterium cervinum sp. nov., isolated from dried seaweeds of beach.</title>
        <authorList>
            <person name="Lee S.D."/>
        </authorList>
    </citation>
    <scope>NUCLEOTIDE SEQUENCE [LARGE SCALE GENOMIC DNA]</scope>
    <source>
        <strain evidence="2 3">KSW2-29</strain>
    </source>
</reference>
<proteinExistence type="predicted"/>
<organism evidence="2 3">
    <name type="scientific">Microbacterium phycohabitans</name>
    <dbReference type="NCBI Taxonomy" id="3075993"/>
    <lineage>
        <taxon>Bacteria</taxon>
        <taxon>Bacillati</taxon>
        <taxon>Actinomycetota</taxon>
        <taxon>Actinomycetes</taxon>
        <taxon>Micrococcales</taxon>
        <taxon>Microbacteriaceae</taxon>
        <taxon>Microbacterium</taxon>
    </lineage>
</organism>
<keyword evidence="1" id="KW-0812">Transmembrane</keyword>
<protein>
    <submittedName>
        <fullName evidence="2">Uncharacterized protein</fullName>
    </submittedName>
</protein>
<dbReference type="Proteomes" id="UP001261125">
    <property type="component" value="Unassembled WGS sequence"/>
</dbReference>
<sequence length="94" mass="9927">MSLMRLGRGRALLMVVIALVMGAVIAAFALSALAQIAAGDLRWTDTLGSGRRSMPAVVVVGVGGPVSVLFIVYGAALAARLLRRWPEIPARRTR</sequence>
<keyword evidence="3" id="KW-1185">Reference proteome</keyword>